<feature type="compositionally biased region" description="Low complexity" evidence="2">
    <location>
        <begin position="47"/>
        <end position="60"/>
    </location>
</feature>
<dbReference type="InterPro" id="IPR022771">
    <property type="entry name" value="WAPL_C"/>
</dbReference>
<feature type="region of interest" description="Disordered" evidence="2">
    <location>
        <begin position="99"/>
        <end position="187"/>
    </location>
</feature>
<dbReference type="PANTHER" id="PTHR22100:SF13">
    <property type="entry name" value="WINGS APART-LIKE PROTEIN HOMOLOG"/>
    <property type="match status" value="1"/>
</dbReference>
<feature type="compositionally biased region" description="Polar residues" evidence="2">
    <location>
        <begin position="101"/>
        <end position="113"/>
    </location>
</feature>
<dbReference type="AlphaFoldDB" id="A0A165GKD8"/>
<dbReference type="Pfam" id="PF07814">
    <property type="entry name" value="WAPL"/>
    <property type="match status" value="1"/>
</dbReference>
<feature type="compositionally biased region" description="Basic and acidic residues" evidence="2">
    <location>
        <begin position="121"/>
        <end position="144"/>
    </location>
</feature>
<dbReference type="GeneID" id="63820892"/>
<protein>
    <recommendedName>
        <fullName evidence="3">Wings apart-like protein C-terminal domain-containing protein</fullName>
    </recommendedName>
</protein>
<evidence type="ECO:0000256" key="2">
    <source>
        <dbReference type="SAM" id="MobiDB-lite"/>
    </source>
</evidence>
<evidence type="ECO:0000259" key="3">
    <source>
        <dbReference type="Pfam" id="PF07814"/>
    </source>
</evidence>
<name>A0A165GKD8_9APHY</name>
<reference evidence="4 5" key="1">
    <citation type="journal article" date="2016" name="Mol. Biol. Evol.">
        <title>Comparative Genomics of Early-Diverging Mushroom-Forming Fungi Provides Insights into the Origins of Lignocellulose Decay Capabilities.</title>
        <authorList>
            <person name="Nagy L.G."/>
            <person name="Riley R."/>
            <person name="Tritt A."/>
            <person name="Adam C."/>
            <person name="Daum C."/>
            <person name="Floudas D."/>
            <person name="Sun H."/>
            <person name="Yadav J.S."/>
            <person name="Pangilinan J."/>
            <person name="Larsson K.H."/>
            <person name="Matsuura K."/>
            <person name="Barry K."/>
            <person name="Labutti K."/>
            <person name="Kuo R."/>
            <person name="Ohm R.A."/>
            <person name="Bhattacharya S.S."/>
            <person name="Shirouzu T."/>
            <person name="Yoshinaga Y."/>
            <person name="Martin F.M."/>
            <person name="Grigoriev I.V."/>
            <person name="Hibbett D.S."/>
        </authorList>
    </citation>
    <scope>NUCLEOTIDE SEQUENCE [LARGE SCALE GENOMIC DNA]</scope>
    <source>
        <strain evidence="4 5">93-53</strain>
    </source>
</reference>
<organism evidence="4 5">
    <name type="scientific">Laetiporus sulphureus 93-53</name>
    <dbReference type="NCBI Taxonomy" id="1314785"/>
    <lineage>
        <taxon>Eukaryota</taxon>
        <taxon>Fungi</taxon>
        <taxon>Dikarya</taxon>
        <taxon>Basidiomycota</taxon>
        <taxon>Agaricomycotina</taxon>
        <taxon>Agaricomycetes</taxon>
        <taxon>Polyporales</taxon>
        <taxon>Laetiporus</taxon>
    </lineage>
</organism>
<dbReference type="Proteomes" id="UP000076871">
    <property type="component" value="Unassembled WGS sequence"/>
</dbReference>
<evidence type="ECO:0000313" key="5">
    <source>
        <dbReference type="Proteomes" id="UP000076871"/>
    </source>
</evidence>
<evidence type="ECO:0000256" key="1">
    <source>
        <dbReference type="ARBA" id="ARBA00006854"/>
    </source>
</evidence>
<dbReference type="EMBL" id="KV427609">
    <property type="protein sequence ID" value="KZT10474.1"/>
    <property type="molecule type" value="Genomic_DNA"/>
</dbReference>
<gene>
    <name evidence="4" type="ORF">LAESUDRAFT_644492</name>
</gene>
<dbReference type="InterPro" id="IPR039874">
    <property type="entry name" value="WAPL"/>
</dbReference>
<feature type="domain" description="Wings apart-like protein C-terminal" evidence="3">
    <location>
        <begin position="190"/>
        <end position="580"/>
    </location>
</feature>
<dbReference type="PANTHER" id="PTHR22100">
    <property type="entry name" value="WINGS APART-LIKE PROTEIN HOMOLOG"/>
    <property type="match status" value="1"/>
</dbReference>
<keyword evidence="5" id="KW-1185">Reference proteome</keyword>
<proteinExistence type="inferred from homology"/>
<dbReference type="InParanoid" id="A0A165GKD8"/>
<comment type="similarity">
    <text evidence="1">Belongs to the WAPL family.</text>
</comment>
<dbReference type="OrthoDB" id="78088at2759"/>
<feature type="region of interest" description="Disordered" evidence="2">
    <location>
        <begin position="1"/>
        <end position="87"/>
    </location>
</feature>
<dbReference type="InterPro" id="IPR011989">
    <property type="entry name" value="ARM-like"/>
</dbReference>
<sequence length="750" mass="82597">MLRRTNSESASRDSRAGRSSKPSSIPHTPQKIAKTRSETVIDLTIDSPSTLSRSSSASKSQPVQDISSPALHPSTRPGPSSTMRTYAGKSRSFLVALSAPQLGTPSRTNSGSQALDDDDGDMHVQEEDLENRESYTDLRTRWGVDESEDDPRPASPPLASQSEKGKRKGKGKPQDVHAPSLPNGMMNDLKSITELRSKGESRRFLDEVGYIFEGLDAESLLSVRRGSALEIVTKFCDVDFARRAKAADFLGRAWEALREAGAGDGDKILDCILVFFVALVSRDPRDIEDLATRTDFLPLLYKMLSSLERKNDPLWFTSSLLNDAVLKQAGITRVEKTLLTSLEKLVRKKSGMLCASEPVCNRVLISMTLSALFPAVHNERHFPCLLKSLSSEIRPIASRIPAYASGLGMLPALSSSTYLDSWSFLHTDNCLRLLDSFLLGRWERSEGEENSDARLDAQREGELGSSLVGLCIACDVISRDSLYPDQCSQARRCLESVLRVLINMTHDDLPWCQKLLSEPLTLPTIIRLITMSHRDYVGTMSNVKREAGADDVEDHGNVSSSLDRLCLALGLLTNLIQECQEVKDALRLTSASVTCPGQRACIIGCRCTARISALGCLAEVYAQYCSFDDTLASVLRGHMAVLFGMLMQGSPENRRLLLKAFPGASDEATLDALVEHARSFTSFYLDFTKRVSAVVESQDDADAIGNTETWDVELDNDVSRLLRDGQGETLAQEAVAFLETLRDETRSRKR</sequence>
<dbReference type="STRING" id="1314785.A0A165GKD8"/>
<evidence type="ECO:0000313" key="4">
    <source>
        <dbReference type="EMBL" id="KZT10474.1"/>
    </source>
</evidence>
<dbReference type="Gene3D" id="1.25.10.10">
    <property type="entry name" value="Leucine-rich Repeat Variant"/>
    <property type="match status" value="1"/>
</dbReference>
<dbReference type="RefSeq" id="XP_040768214.1">
    <property type="nucleotide sequence ID" value="XM_040903862.1"/>
</dbReference>
<accession>A0A165GKD8</accession>